<proteinExistence type="predicted"/>
<dbReference type="AlphaFoldDB" id="A0A915JVH5"/>
<name>A0A915JVH5_ROMCU</name>
<dbReference type="Gene3D" id="3.30.420.10">
    <property type="entry name" value="Ribonuclease H-like superfamily/Ribonuclease H"/>
    <property type="match status" value="1"/>
</dbReference>
<accession>A0A915JVH5</accession>
<dbReference type="Proteomes" id="UP000887565">
    <property type="component" value="Unplaced"/>
</dbReference>
<organism evidence="1 2">
    <name type="scientific">Romanomermis culicivorax</name>
    <name type="common">Nematode worm</name>
    <dbReference type="NCBI Taxonomy" id="13658"/>
    <lineage>
        <taxon>Eukaryota</taxon>
        <taxon>Metazoa</taxon>
        <taxon>Ecdysozoa</taxon>
        <taxon>Nematoda</taxon>
        <taxon>Enoplea</taxon>
        <taxon>Dorylaimia</taxon>
        <taxon>Mermithida</taxon>
        <taxon>Mermithoidea</taxon>
        <taxon>Mermithidae</taxon>
        <taxon>Romanomermis</taxon>
    </lineage>
</organism>
<evidence type="ECO:0000313" key="1">
    <source>
        <dbReference type="Proteomes" id="UP000887565"/>
    </source>
</evidence>
<reference evidence="2" key="1">
    <citation type="submission" date="2022-11" db="UniProtKB">
        <authorList>
            <consortium name="WormBaseParasite"/>
        </authorList>
    </citation>
    <scope>IDENTIFICATION</scope>
</reference>
<dbReference type="InterPro" id="IPR036397">
    <property type="entry name" value="RNaseH_sf"/>
</dbReference>
<dbReference type="Pfam" id="PF01359">
    <property type="entry name" value="Transposase_1"/>
    <property type="match status" value="1"/>
</dbReference>
<dbReference type="GO" id="GO:0003676">
    <property type="term" value="F:nucleic acid binding"/>
    <property type="evidence" value="ECO:0007669"/>
    <property type="project" value="InterPro"/>
</dbReference>
<sequence length="101" mass="11915">MMPWRREEECAPVKAKSTRSVSKFVVNVFWDREDIILIDYSESGAMTNTQYNSRSLRDLQQHELNEHPHLIEIHYIQANFSLNLLKRQMINNGNHARIMSA</sequence>
<keyword evidence="1" id="KW-1185">Reference proteome</keyword>
<evidence type="ECO:0000313" key="2">
    <source>
        <dbReference type="WBParaSite" id="nRc.2.0.1.t30034-RA"/>
    </source>
</evidence>
<protein>
    <submittedName>
        <fullName evidence="2">Uncharacterized protein</fullName>
    </submittedName>
</protein>
<dbReference type="WBParaSite" id="nRc.2.0.1.t30034-RA">
    <property type="protein sequence ID" value="nRc.2.0.1.t30034-RA"/>
    <property type="gene ID" value="nRc.2.0.1.g30034"/>
</dbReference>
<dbReference type="InterPro" id="IPR001888">
    <property type="entry name" value="Transposase_1"/>
</dbReference>